<feature type="transmembrane region" description="Helical" evidence="1">
    <location>
        <begin position="75"/>
        <end position="93"/>
    </location>
</feature>
<reference evidence="3 5" key="2">
    <citation type="submission" date="2018-06" db="EMBL/GenBank/DDBJ databases">
        <authorList>
            <consortium name="Pathogen Informatics"/>
            <person name="Doyle S."/>
        </authorList>
    </citation>
    <scope>NUCLEOTIDE SEQUENCE [LARGE SCALE GENOMIC DNA]</scope>
    <source>
        <strain evidence="3 5">NCTC12239</strain>
    </source>
</reference>
<gene>
    <name evidence="2" type="ORF">Lmor_0812</name>
    <name evidence="3" type="ORF">NCTC12239_00889</name>
</gene>
<protein>
    <submittedName>
        <fullName evidence="3">Membrane protein</fullName>
    </submittedName>
</protein>
<evidence type="ECO:0000256" key="1">
    <source>
        <dbReference type="SAM" id="Phobius"/>
    </source>
</evidence>
<dbReference type="OrthoDB" id="166547at2"/>
<keyword evidence="1" id="KW-1133">Transmembrane helix</keyword>
<dbReference type="RefSeq" id="WP_051190648.1">
    <property type="nucleotide sequence ID" value="NZ_CAAAJG010000002.1"/>
</dbReference>
<dbReference type="AlphaFoldDB" id="A0A378K286"/>
<keyword evidence="1" id="KW-0472">Membrane</keyword>
<evidence type="ECO:0000313" key="4">
    <source>
        <dbReference type="Proteomes" id="UP000054985"/>
    </source>
</evidence>
<dbReference type="Proteomes" id="UP000054985">
    <property type="component" value="Unassembled WGS sequence"/>
</dbReference>
<sequence>MTALKCLIPTMLLFCLLDFLWIGWIGKSIYFNQLGPFLNIEGNQLNANLPAAFVVYILFALMIWWVVLPLADNQVASSFFYGAFLGLIVYGIYDMTNLSVLKNWPVSVSIIDWCWGIILCSITSGFCSWIKGYLA</sequence>
<dbReference type="Proteomes" id="UP000254040">
    <property type="component" value="Unassembled WGS sequence"/>
</dbReference>
<dbReference type="InterPro" id="IPR018687">
    <property type="entry name" value="DUF2177_membr"/>
</dbReference>
<evidence type="ECO:0000313" key="2">
    <source>
        <dbReference type="EMBL" id="KTD35365.1"/>
    </source>
</evidence>
<proteinExistence type="predicted"/>
<feature type="transmembrane region" description="Helical" evidence="1">
    <location>
        <begin position="113"/>
        <end position="134"/>
    </location>
</feature>
<reference evidence="2 4" key="1">
    <citation type="submission" date="2015-11" db="EMBL/GenBank/DDBJ databases">
        <title>Genomic analysis of 38 Legionella species identifies large and diverse effector repertoires.</title>
        <authorList>
            <person name="Burstein D."/>
            <person name="Amaro F."/>
            <person name="Zusman T."/>
            <person name="Lifshitz Z."/>
            <person name="Cohen O."/>
            <person name="Gilbert J.A."/>
            <person name="Pupko T."/>
            <person name="Shuman H.A."/>
            <person name="Segal G."/>
        </authorList>
    </citation>
    <scope>NUCLEOTIDE SEQUENCE [LARGE SCALE GENOMIC DNA]</scope>
    <source>
        <strain evidence="2 4">ATCC 43877</strain>
    </source>
</reference>
<keyword evidence="1" id="KW-0812">Transmembrane</keyword>
<evidence type="ECO:0000313" key="3">
    <source>
        <dbReference type="EMBL" id="STX61971.1"/>
    </source>
</evidence>
<feature type="transmembrane region" description="Helical" evidence="1">
    <location>
        <begin position="12"/>
        <end position="31"/>
    </location>
</feature>
<dbReference type="STRING" id="39962.Lmor_0812"/>
<feature type="transmembrane region" description="Helical" evidence="1">
    <location>
        <begin position="51"/>
        <end position="68"/>
    </location>
</feature>
<evidence type="ECO:0000313" key="5">
    <source>
        <dbReference type="Proteomes" id="UP000254040"/>
    </source>
</evidence>
<organism evidence="3 5">
    <name type="scientific">Legionella moravica</name>
    <dbReference type="NCBI Taxonomy" id="39962"/>
    <lineage>
        <taxon>Bacteria</taxon>
        <taxon>Pseudomonadati</taxon>
        <taxon>Pseudomonadota</taxon>
        <taxon>Gammaproteobacteria</taxon>
        <taxon>Legionellales</taxon>
        <taxon>Legionellaceae</taxon>
        <taxon>Legionella</taxon>
    </lineage>
</organism>
<keyword evidence="4" id="KW-1185">Reference proteome</keyword>
<dbReference type="EMBL" id="LNYN01000014">
    <property type="protein sequence ID" value="KTD35365.1"/>
    <property type="molecule type" value="Genomic_DNA"/>
</dbReference>
<dbReference type="EMBL" id="UGOG01000001">
    <property type="protein sequence ID" value="STX61971.1"/>
    <property type="molecule type" value="Genomic_DNA"/>
</dbReference>
<accession>A0A378K286</accession>
<name>A0A378K286_9GAMM</name>
<dbReference type="Pfam" id="PF09945">
    <property type="entry name" value="DUF2177"/>
    <property type="match status" value="1"/>
</dbReference>